<accession>A0AAI8VGY1</accession>
<evidence type="ECO:0000313" key="2">
    <source>
        <dbReference type="Proteomes" id="UP001295740"/>
    </source>
</evidence>
<protein>
    <submittedName>
        <fullName evidence="1">Uu.00g120920.m01.CDS01</fullName>
    </submittedName>
</protein>
<name>A0AAI8VGY1_9PEZI</name>
<dbReference type="SUPFAM" id="SSF54197">
    <property type="entry name" value="HIT-like"/>
    <property type="match status" value="1"/>
</dbReference>
<proteinExistence type="predicted"/>
<gene>
    <name evidence="1" type="ORF">KHLLAP_LOCUS5166</name>
</gene>
<sequence>MEGDHTGYESERRNLERNFKGKTDKIKRQYELFWQQATAKADVDAYLNAVADHDYPKLPKWISKVTPFTHWKGPCFAESDRALLIGNRASFDTVQYDKPEQAGMSMIHLLCIPKTGIFNGVGLDSGSVSIIDHMVQLFKSAWTDAETRRGVLCHQREAIERRNQENPDEEAHATAMEHYGELEDMIDDLGPDDFHFGLHLWPDHSVGHLHLHVIAAPWACRQYSTSHHDKKTKDAFEVRDYIKSVANA</sequence>
<comment type="caution">
    <text evidence="1">The sequence shown here is derived from an EMBL/GenBank/DDBJ whole genome shotgun (WGS) entry which is preliminary data.</text>
</comment>
<dbReference type="AlphaFoldDB" id="A0AAI8VGY1"/>
<dbReference type="InterPro" id="IPR036265">
    <property type="entry name" value="HIT-like_sf"/>
</dbReference>
<keyword evidence="2" id="KW-1185">Reference proteome</keyword>
<reference evidence="1" key="1">
    <citation type="submission" date="2023-10" db="EMBL/GenBank/DDBJ databases">
        <authorList>
            <person name="Hackl T."/>
        </authorList>
    </citation>
    <scope>NUCLEOTIDE SEQUENCE</scope>
</reference>
<dbReference type="EMBL" id="CAUWAG010000007">
    <property type="protein sequence ID" value="CAJ2504698.1"/>
    <property type="molecule type" value="Genomic_DNA"/>
</dbReference>
<organism evidence="1 2">
    <name type="scientific">Anthostomella pinea</name>
    <dbReference type="NCBI Taxonomy" id="933095"/>
    <lineage>
        <taxon>Eukaryota</taxon>
        <taxon>Fungi</taxon>
        <taxon>Dikarya</taxon>
        <taxon>Ascomycota</taxon>
        <taxon>Pezizomycotina</taxon>
        <taxon>Sordariomycetes</taxon>
        <taxon>Xylariomycetidae</taxon>
        <taxon>Xylariales</taxon>
        <taxon>Xylariaceae</taxon>
        <taxon>Anthostomella</taxon>
    </lineage>
</organism>
<dbReference type="Proteomes" id="UP001295740">
    <property type="component" value="Unassembled WGS sequence"/>
</dbReference>
<dbReference type="Gene3D" id="3.30.428.10">
    <property type="entry name" value="HIT-like"/>
    <property type="match status" value="1"/>
</dbReference>
<evidence type="ECO:0000313" key="1">
    <source>
        <dbReference type="EMBL" id="CAJ2504698.1"/>
    </source>
</evidence>